<evidence type="ECO:0000313" key="1">
    <source>
        <dbReference type="EMBL" id="SOQ51072.1"/>
    </source>
</evidence>
<dbReference type="EMBL" id="ODYU01007893">
    <property type="protein sequence ID" value="SOQ51072.1"/>
    <property type="molecule type" value="Genomic_DNA"/>
</dbReference>
<accession>A0A2H1WDX3</accession>
<name>A0A2H1WDX3_SPOFR</name>
<sequence>MFLKNIKKKTNYCLVVEWSQVRLSYKGSRVRFPGSDKVLLGFYRFFGIFPVVARSLEMCPVYGTYNTNCEKWVYFVQWLCVSVNIDFETSRWPVSKGIGRRYGDTQLFVDSRQNDSRFTCIKVPFREGPQTATALDTVAAAACVASAGSSVAALGINFID</sequence>
<protein>
    <submittedName>
        <fullName evidence="1">SFRICE_020943</fullName>
    </submittedName>
</protein>
<dbReference type="AlphaFoldDB" id="A0A2H1WDX3"/>
<gene>
    <name evidence="1" type="ORF">SFRICE_020943</name>
</gene>
<reference evidence="1" key="1">
    <citation type="submission" date="2016-07" db="EMBL/GenBank/DDBJ databases">
        <authorList>
            <person name="Bretaudeau A."/>
        </authorList>
    </citation>
    <scope>NUCLEOTIDE SEQUENCE</scope>
    <source>
        <strain evidence="1">Rice</strain>
        <tissue evidence="1">Whole body</tissue>
    </source>
</reference>
<organism evidence="1">
    <name type="scientific">Spodoptera frugiperda</name>
    <name type="common">Fall armyworm</name>
    <dbReference type="NCBI Taxonomy" id="7108"/>
    <lineage>
        <taxon>Eukaryota</taxon>
        <taxon>Metazoa</taxon>
        <taxon>Ecdysozoa</taxon>
        <taxon>Arthropoda</taxon>
        <taxon>Hexapoda</taxon>
        <taxon>Insecta</taxon>
        <taxon>Pterygota</taxon>
        <taxon>Neoptera</taxon>
        <taxon>Endopterygota</taxon>
        <taxon>Lepidoptera</taxon>
        <taxon>Glossata</taxon>
        <taxon>Ditrysia</taxon>
        <taxon>Noctuoidea</taxon>
        <taxon>Noctuidae</taxon>
        <taxon>Amphipyrinae</taxon>
        <taxon>Spodoptera</taxon>
    </lineage>
</organism>
<proteinExistence type="predicted"/>